<keyword evidence="2" id="KW-1185">Reference proteome</keyword>
<dbReference type="Proteomes" id="UP000245207">
    <property type="component" value="Unassembled WGS sequence"/>
</dbReference>
<dbReference type="AlphaFoldDB" id="A0A2U1MY54"/>
<accession>A0A2U1MY54</accession>
<name>A0A2U1MY54_ARTAN</name>
<proteinExistence type="predicted"/>
<dbReference type="GO" id="GO:1990052">
    <property type="term" value="P:ER to chloroplast lipid transport"/>
    <property type="evidence" value="ECO:0007669"/>
    <property type="project" value="InterPro"/>
</dbReference>
<evidence type="ECO:0000313" key="2">
    <source>
        <dbReference type="Proteomes" id="UP000245207"/>
    </source>
</evidence>
<sequence>MTTCSGDNSVREPPVDDLLNGSCGKRFGLGVRRGNCVVVGVMTACFGDNSVRAPPVDDLLNGFCGKRFGLGVRRGNCAVLADSFASVSLSAQLGTFQNMFLDLTRVQALIDFSFASTFLSGATHMINNG</sequence>
<reference evidence="1 2" key="1">
    <citation type="journal article" date="2018" name="Mol. Plant">
        <title>The genome of Artemisia annua provides insight into the evolution of Asteraceae family and artemisinin biosynthesis.</title>
        <authorList>
            <person name="Shen Q."/>
            <person name="Zhang L."/>
            <person name="Liao Z."/>
            <person name="Wang S."/>
            <person name="Yan T."/>
            <person name="Shi P."/>
            <person name="Liu M."/>
            <person name="Fu X."/>
            <person name="Pan Q."/>
            <person name="Wang Y."/>
            <person name="Lv Z."/>
            <person name="Lu X."/>
            <person name="Zhang F."/>
            <person name="Jiang W."/>
            <person name="Ma Y."/>
            <person name="Chen M."/>
            <person name="Hao X."/>
            <person name="Li L."/>
            <person name="Tang Y."/>
            <person name="Lv G."/>
            <person name="Zhou Y."/>
            <person name="Sun X."/>
            <person name="Brodelius P.E."/>
            <person name="Rose J.K.C."/>
            <person name="Tang K."/>
        </authorList>
    </citation>
    <scope>NUCLEOTIDE SEQUENCE [LARGE SCALE GENOMIC DNA]</scope>
    <source>
        <strain evidence="2">cv. Huhao1</strain>
        <tissue evidence="1">Leaf</tissue>
    </source>
</reference>
<dbReference type="GO" id="GO:0070300">
    <property type="term" value="F:phosphatidic acid binding"/>
    <property type="evidence" value="ECO:0007669"/>
    <property type="project" value="InterPro"/>
</dbReference>
<dbReference type="InterPro" id="IPR044160">
    <property type="entry name" value="TGD4-like"/>
</dbReference>
<dbReference type="EMBL" id="PKPP01004089">
    <property type="protein sequence ID" value="PWA66169.1"/>
    <property type="molecule type" value="Genomic_DNA"/>
</dbReference>
<dbReference type="PANTHER" id="PTHR34954:SF4">
    <property type="entry name" value="PROTEIN TRIGALACTOSYLDIACYLGLYCEROL 4, CHLOROPLASTIC"/>
    <property type="match status" value="1"/>
</dbReference>
<comment type="caution">
    <text evidence="1">The sequence shown here is derived from an EMBL/GenBank/DDBJ whole genome shotgun (WGS) entry which is preliminary data.</text>
</comment>
<dbReference type="GO" id="GO:0034196">
    <property type="term" value="P:acylglycerol transport"/>
    <property type="evidence" value="ECO:0007669"/>
    <property type="project" value="InterPro"/>
</dbReference>
<gene>
    <name evidence="1" type="ORF">CTI12_AA329750</name>
</gene>
<dbReference type="GO" id="GO:0009941">
    <property type="term" value="C:chloroplast envelope"/>
    <property type="evidence" value="ECO:0007669"/>
    <property type="project" value="TreeGrafter"/>
</dbReference>
<dbReference type="STRING" id="35608.A0A2U1MY54"/>
<dbReference type="PANTHER" id="PTHR34954">
    <property type="entry name" value="EXPRESSED PROTEIN"/>
    <property type="match status" value="1"/>
</dbReference>
<organism evidence="1 2">
    <name type="scientific">Artemisia annua</name>
    <name type="common">Sweet wormwood</name>
    <dbReference type="NCBI Taxonomy" id="35608"/>
    <lineage>
        <taxon>Eukaryota</taxon>
        <taxon>Viridiplantae</taxon>
        <taxon>Streptophyta</taxon>
        <taxon>Embryophyta</taxon>
        <taxon>Tracheophyta</taxon>
        <taxon>Spermatophyta</taxon>
        <taxon>Magnoliopsida</taxon>
        <taxon>eudicotyledons</taxon>
        <taxon>Gunneridae</taxon>
        <taxon>Pentapetalae</taxon>
        <taxon>asterids</taxon>
        <taxon>campanulids</taxon>
        <taxon>Asterales</taxon>
        <taxon>Asteraceae</taxon>
        <taxon>Asteroideae</taxon>
        <taxon>Anthemideae</taxon>
        <taxon>Artemisiinae</taxon>
        <taxon>Artemisia</taxon>
    </lineage>
</organism>
<evidence type="ECO:0000313" key="1">
    <source>
        <dbReference type="EMBL" id="PWA66169.1"/>
    </source>
</evidence>
<protein>
    <submittedName>
        <fullName evidence="1">Uncharacterized protein</fullName>
    </submittedName>
</protein>